<organism evidence="7">
    <name type="scientific">Sesamum radiatum</name>
    <name type="common">Black benniseed</name>
    <dbReference type="NCBI Taxonomy" id="300843"/>
    <lineage>
        <taxon>Eukaryota</taxon>
        <taxon>Viridiplantae</taxon>
        <taxon>Streptophyta</taxon>
        <taxon>Embryophyta</taxon>
        <taxon>Tracheophyta</taxon>
        <taxon>Spermatophyta</taxon>
        <taxon>Magnoliopsida</taxon>
        <taxon>eudicotyledons</taxon>
        <taxon>Gunneridae</taxon>
        <taxon>Pentapetalae</taxon>
        <taxon>asterids</taxon>
        <taxon>lamiids</taxon>
        <taxon>Lamiales</taxon>
        <taxon>Pedaliaceae</taxon>
        <taxon>Sesamum</taxon>
    </lineage>
</organism>
<keyword evidence="1" id="KW-0723">Serine/threonine-protein kinase</keyword>
<dbReference type="InterPro" id="IPR000719">
    <property type="entry name" value="Prot_kinase_dom"/>
</dbReference>
<evidence type="ECO:0000259" key="6">
    <source>
        <dbReference type="PROSITE" id="PS50011"/>
    </source>
</evidence>
<dbReference type="PROSITE" id="PS50011">
    <property type="entry name" value="PROTEIN_KINASE_DOM"/>
    <property type="match status" value="1"/>
</dbReference>
<keyword evidence="5" id="KW-0067">ATP-binding</keyword>
<feature type="domain" description="Protein kinase" evidence="6">
    <location>
        <begin position="55"/>
        <end position="306"/>
    </location>
</feature>
<dbReference type="Pfam" id="PF11883">
    <property type="entry name" value="DUF3403"/>
    <property type="match status" value="1"/>
</dbReference>
<dbReference type="InterPro" id="IPR011009">
    <property type="entry name" value="Kinase-like_dom_sf"/>
</dbReference>
<dbReference type="AlphaFoldDB" id="A0AAW2KHA4"/>
<dbReference type="FunFam" id="3.30.200.20:FF:001238">
    <property type="entry name" value="Os08g0179000 protein"/>
    <property type="match status" value="1"/>
</dbReference>
<protein>
    <submittedName>
        <fullName evidence="7">G-type lectin S-receptor-like serine/threonine-protein kinase</fullName>
    </submittedName>
</protein>
<keyword evidence="3" id="KW-0547">Nucleotide-binding</keyword>
<dbReference type="Gene3D" id="3.30.200.20">
    <property type="entry name" value="Phosphorylase Kinase, domain 1"/>
    <property type="match status" value="1"/>
</dbReference>
<evidence type="ECO:0000256" key="3">
    <source>
        <dbReference type="ARBA" id="ARBA00022741"/>
    </source>
</evidence>
<reference evidence="7" key="1">
    <citation type="submission" date="2020-06" db="EMBL/GenBank/DDBJ databases">
        <authorList>
            <person name="Li T."/>
            <person name="Hu X."/>
            <person name="Zhang T."/>
            <person name="Song X."/>
            <person name="Zhang H."/>
            <person name="Dai N."/>
            <person name="Sheng W."/>
            <person name="Hou X."/>
            <person name="Wei L."/>
        </authorList>
    </citation>
    <scope>NUCLEOTIDE SEQUENCE</scope>
    <source>
        <strain evidence="7">G02</strain>
        <tissue evidence="7">Leaf</tissue>
    </source>
</reference>
<reference evidence="7" key="2">
    <citation type="journal article" date="2024" name="Plant">
        <title>Genomic evolution and insights into agronomic trait innovations of Sesamum species.</title>
        <authorList>
            <person name="Miao H."/>
            <person name="Wang L."/>
            <person name="Qu L."/>
            <person name="Liu H."/>
            <person name="Sun Y."/>
            <person name="Le M."/>
            <person name="Wang Q."/>
            <person name="Wei S."/>
            <person name="Zheng Y."/>
            <person name="Lin W."/>
            <person name="Duan Y."/>
            <person name="Cao H."/>
            <person name="Xiong S."/>
            <person name="Wang X."/>
            <person name="Wei L."/>
            <person name="Li C."/>
            <person name="Ma Q."/>
            <person name="Ju M."/>
            <person name="Zhao R."/>
            <person name="Li G."/>
            <person name="Mu C."/>
            <person name="Tian Q."/>
            <person name="Mei H."/>
            <person name="Zhang T."/>
            <person name="Gao T."/>
            <person name="Zhang H."/>
        </authorList>
    </citation>
    <scope>NUCLEOTIDE SEQUENCE</scope>
    <source>
        <strain evidence="7">G02</strain>
    </source>
</reference>
<dbReference type="Pfam" id="PF07714">
    <property type="entry name" value="PK_Tyr_Ser-Thr"/>
    <property type="match status" value="2"/>
</dbReference>
<dbReference type="InterPro" id="IPR001245">
    <property type="entry name" value="Ser-Thr/Tyr_kinase_cat_dom"/>
</dbReference>
<dbReference type="SUPFAM" id="SSF56112">
    <property type="entry name" value="Protein kinase-like (PK-like)"/>
    <property type="match status" value="1"/>
</dbReference>
<evidence type="ECO:0000313" key="7">
    <source>
        <dbReference type="EMBL" id="KAL0305848.1"/>
    </source>
</evidence>
<dbReference type="EMBL" id="JACGWJ010000028">
    <property type="protein sequence ID" value="KAL0305848.1"/>
    <property type="molecule type" value="Genomic_DNA"/>
</dbReference>
<dbReference type="PANTHER" id="PTHR27002:SF1082">
    <property type="entry name" value="OS06G0693000 PROTEIN"/>
    <property type="match status" value="1"/>
</dbReference>
<evidence type="ECO:0000256" key="4">
    <source>
        <dbReference type="ARBA" id="ARBA00022777"/>
    </source>
</evidence>
<dbReference type="InterPro" id="IPR021820">
    <property type="entry name" value="S-locus_recpt_kinase_C"/>
</dbReference>
<evidence type="ECO:0000256" key="5">
    <source>
        <dbReference type="ARBA" id="ARBA00022840"/>
    </source>
</evidence>
<evidence type="ECO:0000256" key="2">
    <source>
        <dbReference type="ARBA" id="ARBA00022679"/>
    </source>
</evidence>
<dbReference type="PANTHER" id="PTHR27002">
    <property type="entry name" value="RECEPTOR-LIKE SERINE/THREONINE-PROTEIN KINASE SD1-8"/>
    <property type="match status" value="1"/>
</dbReference>
<sequence length="306" mass="34658">MYRSSLVVVGPLHPIGTSGTRVFKRKSAQRLCEWVKLEEVPFFKFEVLSKATGNFDSVFKLGQGGFGPVYKGKLPSGQEIAVKRLEGSSKQGLQEFKNEVEVISKLQHRNLVRLLGCVESEEIILVYEYMPNRSLDAYLFDKQKLLDWKHALPLLRGFVEACFTFTGTQGRFSEKSDVYSFGVLLLEIVSGRRNTSFYNDEQAQSLVAYAWKLWNEESTINLMDPLIFDSHMEPEILRYAHVGLLCVQEVAQDRPSVSTILSMLSREIVDLPHPEQPAFIVHQRSSETSPSKFSANDISVTIVDGR</sequence>
<name>A0AAW2KHA4_SESRA</name>
<dbReference type="GO" id="GO:0005886">
    <property type="term" value="C:plasma membrane"/>
    <property type="evidence" value="ECO:0007669"/>
    <property type="project" value="TreeGrafter"/>
</dbReference>
<dbReference type="Gene3D" id="1.10.510.10">
    <property type="entry name" value="Transferase(Phosphotransferase) domain 1"/>
    <property type="match status" value="1"/>
</dbReference>
<keyword evidence="4 7" id="KW-0418">Kinase</keyword>
<accession>A0AAW2KHA4</accession>
<dbReference type="GO" id="GO:0004674">
    <property type="term" value="F:protein serine/threonine kinase activity"/>
    <property type="evidence" value="ECO:0007669"/>
    <property type="project" value="UniProtKB-KW"/>
</dbReference>
<comment type="caution">
    <text evidence="7">The sequence shown here is derived from an EMBL/GenBank/DDBJ whole genome shotgun (WGS) entry which is preliminary data.</text>
</comment>
<keyword evidence="2" id="KW-0808">Transferase</keyword>
<proteinExistence type="predicted"/>
<evidence type="ECO:0000256" key="1">
    <source>
        <dbReference type="ARBA" id="ARBA00022527"/>
    </source>
</evidence>
<gene>
    <name evidence="7" type="ORF">Sradi_6002100</name>
</gene>
<dbReference type="GO" id="GO:0005524">
    <property type="term" value="F:ATP binding"/>
    <property type="evidence" value="ECO:0007669"/>
    <property type="project" value="UniProtKB-KW"/>
</dbReference>